<evidence type="ECO:0000313" key="1">
    <source>
        <dbReference type="EMBL" id="QBO35059.1"/>
    </source>
</evidence>
<dbReference type="EMBL" id="CP037940">
    <property type="protein sequence ID" value="QBO35059.1"/>
    <property type="molecule type" value="Genomic_DNA"/>
</dbReference>
<dbReference type="PANTHER" id="PTHR38460:SF1">
    <property type="entry name" value="TAUTOMERASE YOLI-RELATED"/>
    <property type="match status" value="1"/>
</dbReference>
<gene>
    <name evidence="1" type="ORF">EQG49_00630</name>
</gene>
<organism evidence="1 2">
    <name type="scientific">Periweissella cryptocerci</name>
    <dbReference type="NCBI Taxonomy" id="2506420"/>
    <lineage>
        <taxon>Bacteria</taxon>
        <taxon>Bacillati</taxon>
        <taxon>Bacillota</taxon>
        <taxon>Bacilli</taxon>
        <taxon>Lactobacillales</taxon>
        <taxon>Lactobacillaceae</taxon>
        <taxon>Periweissella</taxon>
    </lineage>
</organism>
<dbReference type="RefSeq" id="WP_133362139.1">
    <property type="nucleotide sequence ID" value="NZ_CP037940.1"/>
</dbReference>
<dbReference type="KEGG" id="wei:EQG49_00630"/>
<evidence type="ECO:0000313" key="2">
    <source>
        <dbReference type="Proteomes" id="UP000292886"/>
    </source>
</evidence>
<accession>A0A4P6YR11</accession>
<reference evidence="2" key="1">
    <citation type="submission" date="2019-03" db="EMBL/GenBank/DDBJ databases">
        <title>Weissella sp. 26KH-42 Genome sequencing.</title>
        <authorList>
            <person name="Heo J."/>
            <person name="Kim S.-J."/>
            <person name="Kim J.-S."/>
            <person name="Hong S.-B."/>
            <person name="Kwon S.-W."/>
        </authorList>
    </citation>
    <scope>NUCLEOTIDE SEQUENCE [LARGE SCALE GENOMIC DNA]</scope>
    <source>
        <strain evidence="2">26KH-42</strain>
    </source>
</reference>
<dbReference type="InterPro" id="IPR037479">
    <property type="entry name" value="Tauto_MSAD"/>
</dbReference>
<dbReference type="Proteomes" id="UP000292886">
    <property type="component" value="Chromosome"/>
</dbReference>
<dbReference type="AlphaFoldDB" id="A0A4P6YR11"/>
<name>A0A4P6YR11_9LACO</name>
<dbReference type="Pfam" id="PF14552">
    <property type="entry name" value="Tautomerase_2"/>
    <property type="match status" value="1"/>
</dbReference>
<dbReference type="Gene3D" id="3.30.429.10">
    <property type="entry name" value="Macrophage Migration Inhibitory Factor"/>
    <property type="match status" value="1"/>
</dbReference>
<dbReference type="OrthoDB" id="9804765at2"/>
<protein>
    <submittedName>
        <fullName evidence="1">Tautomerase family protein</fullName>
    </submittedName>
</protein>
<dbReference type="InterPro" id="IPR014347">
    <property type="entry name" value="Tautomerase/MIF_sf"/>
</dbReference>
<sequence length="129" mass="14974">MPLLRFDLYKGWDKPEIKQLLDVTYEVMLEAFGAPLGDRYQIVTQHEPEEFIMEDTGLGYERSAKFVLLSIRTRPRTTEQKTTFYRELARRYQADLGIAGNDIMINLVTNSDEDWSFGDGEAQFLTGRL</sequence>
<dbReference type="SUPFAM" id="SSF55331">
    <property type="entry name" value="Tautomerase/MIF"/>
    <property type="match status" value="1"/>
</dbReference>
<keyword evidence="2" id="KW-1185">Reference proteome</keyword>
<dbReference type="PANTHER" id="PTHR38460">
    <property type="entry name" value="TAUTOMERASE YOLI-RELATED"/>
    <property type="match status" value="1"/>
</dbReference>
<proteinExistence type="predicted"/>